<feature type="domain" description="Glycoside hydrolase family 5 C-terminal" evidence="7">
    <location>
        <begin position="406"/>
        <end position="475"/>
    </location>
</feature>
<evidence type="ECO:0000256" key="4">
    <source>
        <dbReference type="RuleBase" id="RU361153"/>
    </source>
</evidence>
<evidence type="ECO:0000256" key="1">
    <source>
        <dbReference type="ARBA" id="ARBA00005641"/>
    </source>
</evidence>
<dbReference type="GO" id="GO:0000272">
    <property type="term" value="P:polysaccharide catabolic process"/>
    <property type="evidence" value="ECO:0007669"/>
    <property type="project" value="InterPro"/>
</dbReference>
<dbReference type="PANTHER" id="PTHR31308:SF3">
    <property type="entry name" value="ENDOGLYCOCERAMIDASE"/>
    <property type="match status" value="1"/>
</dbReference>
<protein>
    <submittedName>
        <fullName evidence="8">Endoglycoceramidase</fullName>
    </submittedName>
</protein>
<evidence type="ECO:0000313" key="8">
    <source>
        <dbReference type="EMBL" id="QES34399.1"/>
    </source>
</evidence>
<dbReference type="GO" id="GO:0004553">
    <property type="term" value="F:hydrolase activity, hydrolyzing O-glycosyl compounds"/>
    <property type="evidence" value="ECO:0007669"/>
    <property type="project" value="InterPro"/>
</dbReference>
<dbReference type="AlphaFoldDB" id="A0A5P2C167"/>
<name>A0A5P2C167_STRVZ</name>
<evidence type="ECO:0000256" key="5">
    <source>
        <dbReference type="SAM" id="MobiDB-lite"/>
    </source>
</evidence>
<dbReference type="OrthoDB" id="4771662at2"/>
<dbReference type="InterPro" id="IPR041036">
    <property type="entry name" value="GH5_C"/>
</dbReference>
<evidence type="ECO:0000256" key="3">
    <source>
        <dbReference type="ARBA" id="ARBA00023295"/>
    </source>
</evidence>
<dbReference type="SUPFAM" id="SSF51445">
    <property type="entry name" value="(Trans)glycosidases"/>
    <property type="match status" value="1"/>
</dbReference>
<dbReference type="EMBL" id="CP029192">
    <property type="protein sequence ID" value="QES34399.1"/>
    <property type="molecule type" value="Genomic_DNA"/>
</dbReference>
<dbReference type="Gene3D" id="3.20.20.80">
    <property type="entry name" value="Glycosidases"/>
    <property type="match status" value="1"/>
</dbReference>
<evidence type="ECO:0000256" key="2">
    <source>
        <dbReference type="ARBA" id="ARBA00022801"/>
    </source>
</evidence>
<dbReference type="Gene3D" id="2.60.40.1180">
    <property type="entry name" value="Golgi alpha-mannosidase II"/>
    <property type="match status" value="1"/>
</dbReference>
<comment type="similarity">
    <text evidence="1 4">Belongs to the glycosyl hydrolase 5 (cellulase A) family.</text>
</comment>
<dbReference type="InterPro" id="IPR017853">
    <property type="entry name" value="GH"/>
</dbReference>
<dbReference type="PANTHER" id="PTHR31308">
    <property type="match status" value="1"/>
</dbReference>
<organism evidence="8 9">
    <name type="scientific">Streptomyces venezuelae</name>
    <dbReference type="NCBI Taxonomy" id="54571"/>
    <lineage>
        <taxon>Bacteria</taxon>
        <taxon>Bacillati</taxon>
        <taxon>Actinomycetota</taxon>
        <taxon>Actinomycetes</taxon>
        <taxon>Kitasatosporales</taxon>
        <taxon>Streptomycetaceae</taxon>
        <taxon>Streptomyces</taxon>
    </lineage>
</organism>
<dbReference type="Proteomes" id="UP000322927">
    <property type="component" value="Chromosome"/>
</dbReference>
<dbReference type="GO" id="GO:0016042">
    <property type="term" value="P:lipid catabolic process"/>
    <property type="evidence" value="ECO:0007669"/>
    <property type="project" value="UniProtKB-ARBA"/>
</dbReference>
<dbReference type="InterPro" id="IPR001547">
    <property type="entry name" value="Glyco_hydro_5"/>
</dbReference>
<dbReference type="Pfam" id="PF18564">
    <property type="entry name" value="Glyco_hydro_5_C"/>
    <property type="match status" value="1"/>
</dbReference>
<keyword evidence="3 4" id="KW-0326">Glycosidase</keyword>
<dbReference type="InterPro" id="IPR013780">
    <property type="entry name" value="Glyco_hydro_b"/>
</dbReference>
<dbReference type="Pfam" id="PF00150">
    <property type="entry name" value="Cellulase"/>
    <property type="match status" value="1"/>
</dbReference>
<dbReference type="GO" id="GO:1901136">
    <property type="term" value="P:carbohydrate derivative catabolic process"/>
    <property type="evidence" value="ECO:0007669"/>
    <property type="project" value="UniProtKB-ARBA"/>
</dbReference>
<sequence length="489" mass="53386">MKSPAKRRTWARGAVGAVVLAVAAGLLVAVGPQGAGAAPADTASGHRWITDRQGRALVLRGLSTASSAKQAPDGLPWIEEKDVVRERRELGTNFVRFLLQWRKVEPSPGTYDRTYLRQVAERVRWYGERGHHVLLDMHQDLYGPRVGGNGAPAWATETDGLTSAPTDPWELGYAEPGTVRAFDRFWGTVEGGGRDLRGYYVGALREVARYFADDDTVIGYDLMNEPWGGSVQGPAFEAGPLARLYQDAIDAIRTVDRDHWLFVEPSAIGSNWGFATGLPRLDDPRADGEGGRDGDAARIAYAPHLYPLPMDLGGGYTGSTKGQVDRSLRAWRDQTEKTARRLGAPVVIGEFGLDVGLPGAMEYVEKVQRMADDMGAGFAYWSNDPGTWAPWDAKLRPTRLLPVLDRPAPLAIAGDPIAYRWDAKRKALTVRWRGKTGVRGGTEVRLPARHFPKGGRVQGGVRQSWDPKSRTLTLGSGPGTHSVRITPHA</sequence>
<keyword evidence="2 4" id="KW-0378">Hydrolase</keyword>
<evidence type="ECO:0000313" key="9">
    <source>
        <dbReference type="Proteomes" id="UP000322927"/>
    </source>
</evidence>
<evidence type="ECO:0000259" key="7">
    <source>
        <dbReference type="Pfam" id="PF18564"/>
    </source>
</evidence>
<proteinExistence type="inferred from homology"/>
<accession>A0A5P2C167</accession>
<dbReference type="InterPro" id="IPR052066">
    <property type="entry name" value="Glycosphingolipid_Hydrolases"/>
</dbReference>
<evidence type="ECO:0000259" key="6">
    <source>
        <dbReference type="Pfam" id="PF00150"/>
    </source>
</evidence>
<gene>
    <name evidence="8" type="ORF">DEJ48_14210</name>
</gene>
<feature type="region of interest" description="Disordered" evidence="5">
    <location>
        <begin position="455"/>
        <end position="489"/>
    </location>
</feature>
<dbReference type="RefSeq" id="WP_150216470.1">
    <property type="nucleotide sequence ID" value="NZ_CP029192.1"/>
</dbReference>
<reference evidence="8 9" key="1">
    <citation type="submission" date="2018-05" db="EMBL/GenBank/DDBJ databases">
        <title>Streptomyces venezuelae.</title>
        <authorList>
            <person name="Kim W."/>
            <person name="Lee N."/>
            <person name="Cho B.-K."/>
        </authorList>
    </citation>
    <scope>NUCLEOTIDE SEQUENCE [LARGE SCALE GENOMIC DNA]</scope>
    <source>
        <strain evidence="8 9">ATCC 14584</strain>
    </source>
</reference>
<feature type="domain" description="Glycoside hydrolase family 5" evidence="6">
    <location>
        <begin position="52"/>
        <end position="385"/>
    </location>
</feature>